<name>A0AAV0KWK6_9ROSI</name>
<evidence type="ECO:0000256" key="1">
    <source>
        <dbReference type="SAM" id="MobiDB-lite"/>
    </source>
</evidence>
<feature type="compositionally biased region" description="Basic and acidic residues" evidence="1">
    <location>
        <begin position="40"/>
        <end position="52"/>
    </location>
</feature>
<feature type="region of interest" description="Disordered" evidence="1">
    <location>
        <begin position="16"/>
        <end position="52"/>
    </location>
</feature>
<proteinExistence type="predicted"/>
<sequence length="52" mass="5942">MTERVVSGSIEGIQQLDCEDHRGPHKKLSRNCPSITSKTFHREAERAPSRHQ</sequence>
<comment type="caution">
    <text evidence="2">The sequence shown here is derived from an EMBL/GenBank/DDBJ whole genome shotgun (WGS) entry which is preliminary data.</text>
</comment>
<accession>A0AAV0KWK6</accession>
<protein>
    <submittedName>
        <fullName evidence="2">Uncharacterized protein</fullName>
    </submittedName>
</protein>
<evidence type="ECO:0000313" key="3">
    <source>
        <dbReference type="Proteomes" id="UP001154282"/>
    </source>
</evidence>
<reference evidence="2" key="1">
    <citation type="submission" date="2022-08" db="EMBL/GenBank/DDBJ databases">
        <authorList>
            <person name="Gutierrez-Valencia J."/>
        </authorList>
    </citation>
    <scope>NUCLEOTIDE SEQUENCE</scope>
</reference>
<keyword evidence="3" id="KW-1185">Reference proteome</keyword>
<gene>
    <name evidence="2" type="ORF">LITE_LOCUS20653</name>
</gene>
<dbReference type="Proteomes" id="UP001154282">
    <property type="component" value="Unassembled WGS sequence"/>
</dbReference>
<evidence type="ECO:0000313" key="2">
    <source>
        <dbReference type="EMBL" id="CAI0426123.1"/>
    </source>
</evidence>
<dbReference type="AlphaFoldDB" id="A0AAV0KWK6"/>
<organism evidence="2 3">
    <name type="scientific">Linum tenue</name>
    <dbReference type="NCBI Taxonomy" id="586396"/>
    <lineage>
        <taxon>Eukaryota</taxon>
        <taxon>Viridiplantae</taxon>
        <taxon>Streptophyta</taxon>
        <taxon>Embryophyta</taxon>
        <taxon>Tracheophyta</taxon>
        <taxon>Spermatophyta</taxon>
        <taxon>Magnoliopsida</taxon>
        <taxon>eudicotyledons</taxon>
        <taxon>Gunneridae</taxon>
        <taxon>Pentapetalae</taxon>
        <taxon>rosids</taxon>
        <taxon>fabids</taxon>
        <taxon>Malpighiales</taxon>
        <taxon>Linaceae</taxon>
        <taxon>Linum</taxon>
    </lineage>
</organism>
<dbReference type="EMBL" id="CAMGYJ010000005">
    <property type="protein sequence ID" value="CAI0426123.1"/>
    <property type="molecule type" value="Genomic_DNA"/>
</dbReference>